<dbReference type="AlphaFoldDB" id="A0A109L9S9"/>
<gene>
    <name evidence="1" type="ORF">PFL603g_00403</name>
</gene>
<accession>A0A109L9S9</accession>
<evidence type="ECO:0000313" key="2">
    <source>
        <dbReference type="Proteomes" id="UP000063434"/>
    </source>
</evidence>
<dbReference type="RefSeq" id="WP_056787826.1">
    <property type="nucleotide sequence ID" value="NZ_LCYC01000007.1"/>
</dbReference>
<protein>
    <submittedName>
        <fullName evidence="1">Uncharacterized protein</fullName>
    </submittedName>
</protein>
<reference evidence="1 2" key="1">
    <citation type="submission" date="2015-05" db="EMBL/GenBank/DDBJ databases">
        <title>A genomic and transcriptomic approach to investigate the blue pigment phenotype in Pseudomonas fluorescens.</title>
        <authorList>
            <person name="Andreani N.A."/>
            <person name="Cardazzo B."/>
        </authorList>
    </citation>
    <scope>NUCLEOTIDE SEQUENCE [LARGE SCALE GENOMIC DNA]</scope>
    <source>
        <strain evidence="1 2">Ps_40</strain>
    </source>
</reference>
<name>A0A109L9S9_PSEFL</name>
<dbReference type="PATRIC" id="fig|294.195.peg.431"/>
<sequence length="117" mass="13325">MESKYLAKNQLFPAPNITPSHGETVKYPEVTGRQGRIVIARYPGLALGQRLYWQVEGNGTEFSVIEIEHLEPEYQAVLRFDVVFQEEFVVASYWVTDADGNEIGSSESRKYTVLDRP</sequence>
<dbReference type="Proteomes" id="UP000063434">
    <property type="component" value="Unassembled WGS sequence"/>
</dbReference>
<organism evidence="1 2">
    <name type="scientific">Pseudomonas fluorescens</name>
    <dbReference type="NCBI Taxonomy" id="294"/>
    <lineage>
        <taxon>Bacteria</taxon>
        <taxon>Pseudomonadati</taxon>
        <taxon>Pseudomonadota</taxon>
        <taxon>Gammaproteobacteria</taxon>
        <taxon>Pseudomonadales</taxon>
        <taxon>Pseudomonadaceae</taxon>
        <taxon>Pseudomonas</taxon>
    </lineage>
</organism>
<comment type="caution">
    <text evidence="1">The sequence shown here is derived from an EMBL/GenBank/DDBJ whole genome shotgun (WGS) entry which is preliminary data.</text>
</comment>
<proteinExistence type="predicted"/>
<evidence type="ECO:0000313" key="1">
    <source>
        <dbReference type="EMBL" id="KWV83620.1"/>
    </source>
</evidence>
<dbReference type="EMBL" id="LCYC01000007">
    <property type="protein sequence ID" value="KWV83620.1"/>
    <property type="molecule type" value="Genomic_DNA"/>
</dbReference>